<organism evidence="5">
    <name type="scientific">Oceanithermus profundus</name>
    <dbReference type="NCBI Taxonomy" id="187137"/>
    <lineage>
        <taxon>Bacteria</taxon>
        <taxon>Thermotogati</taxon>
        <taxon>Deinococcota</taxon>
        <taxon>Deinococci</taxon>
        <taxon>Thermales</taxon>
        <taxon>Thermaceae</taxon>
        <taxon>Oceanithermus</taxon>
    </lineage>
</organism>
<feature type="domain" description="DNA methylase N-4/N-6" evidence="4">
    <location>
        <begin position="83"/>
        <end position="132"/>
    </location>
</feature>
<keyword evidence="2" id="KW-0808">Transferase</keyword>
<dbReference type="InterPro" id="IPR029063">
    <property type="entry name" value="SAM-dependent_MTases_sf"/>
</dbReference>
<dbReference type="GO" id="GO:0003677">
    <property type="term" value="F:DNA binding"/>
    <property type="evidence" value="ECO:0007669"/>
    <property type="project" value="InterPro"/>
</dbReference>
<dbReference type="EMBL" id="DRNZ01000309">
    <property type="protein sequence ID" value="HHO58544.1"/>
    <property type="molecule type" value="Genomic_DNA"/>
</dbReference>
<proteinExistence type="inferred from homology"/>
<dbReference type="Pfam" id="PF01555">
    <property type="entry name" value="N6_N4_Mtase"/>
    <property type="match status" value="1"/>
</dbReference>
<name>A0A7C5ST29_9DEIN</name>
<dbReference type="Gene3D" id="3.40.50.150">
    <property type="entry name" value="Vaccinia Virus protein VP39"/>
    <property type="match status" value="1"/>
</dbReference>
<reference evidence="5" key="1">
    <citation type="journal article" date="2020" name="mSystems">
        <title>Genome- and Community-Level Interaction Insights into Carbon Utilization and Element Cycling Functions of Hydrothermarchaeota in Hydrothermal Sediment.</title>
        <authorList>
            <person name="Zhou Z."/>
            <person name="Liu Y."/>
            <person name="Xu W."/>
            <person name="Pan J."/>
            <person name="Luo Z.H."/>
            <person name="Li M."/>
        </authorList>
    </citation>
    <scope>NUCLEOTIDE SEQUENCE [LARGE SCALE GENOMIC DNA]</scope>
    <source>
        <strain evidence="5">HyVt-523</strain>
    </source>
</reference>
<gene>
    <name evidence="5" type="ORF">ENJ85_05150</name>
</gene>
<dbReference type="AlphaFoldDB" id="A0A7C5ST29"/>
<dbReference type="GO" id="GO:0008170">
    <property type="term" value="F:N-methyltransferase activity"/>
    <property type="evidence" value="ECO:0007669"/>
    <property type="project" value="InterPro"/>
</dbReference>
<dbReference type="EC" id="2.1.1.-" evidence="3"/>
<dbReference type="Proteomes" id="UP000886105">
    <property type="component" value="Unassembled WGS sequence"/>
</dbReference>
<evidence type="ECO:0000256" key="3">
    <source>
        <dbReference type="RuleBase" id="RU362026"/>
    </source>
</evidence>
<dbReference type="GO" id="GO:0032259">
    <property type="term" value="P:methylation"/>
    <property type="evidence" value="ECO:0007669"/>
    <property type="project" value="UniProtKB-KW"/>
</dbReference>
<evidence type="ECO:0000256" key="1">
    <source>
        <dbReference type="ARBA" id="ARBA00022603"/>
    </source>
</evidence>
<evidence type="ECO:0000259" key="4">
    <source>
        <dbReference type="Pfam" id="PF01555"/>
    </source>
</evidence>
<evidence type="ECO:0000313" key="5">
    <source>
        <dbReference type="EMBL" id="HHO58544.1"/>
    </source>
</evidence>
<comment type="caution">
    <text evidence="5">The sequence shown here is derived from an EMBL/GenBank/DDBJ whole genome shotgun (WGS) entry which is preliminary data.</text>
</comment>
<comment type="similarity">
    <text evidence="3">Belongs to the N(4)/N(6)-methyltransferase family.</text>
</comment>
<evidence type="ECO:0000256" key="2">
    <source>
        <dbReference type="ARBA" id="ARBA00022679"/>
    </source>
</evidence>
<dbReference type="InterPro" id="IPR002941">
    <property type="entry name" value="DNA_methylase_N4/N6"/>
</dbReference>
<accession>A0A7C5ST29</accession>
<sequence length="161" mass="17966">MNSHDQLPAIEEAMEAAGRYVFAPVPIVSMGSRVRFSGDGPANWTVYMMVSRPKKKEWSKWRSLPGAYIETGRPEPSVISGTKQLQTMRKIIRDYTRPDDTVWDPYAGTGTTLLAAVMEGRRAVGSEVNPKTWACAVKRLKRWDAQPQLPGISLVPEECSL</sequence>
<dbReference type="SUPFAM" id="SSF53335">
    <property type="entry name" value="S-adenosyl-L-methionine-dependent methyltransferases"/>
    <property type="match status" value="1"/>
</dbReference>
<protein>
    <recommendedName>
        <fullName evidence="3">Methyltransferase</fullName>
        <ecNumber evidence="3">2.1.1.-</ecNumber>
    </recommendedName>
</protein>
<dbReference type="PRINTS" id="PR00508">
    <property type="entry name" value="S21N4MTFRASE"/>
</dbReference>
<dbReference type="InterPro" id="IPR001091">
    <property type="entry name" value="RM_Methyltransferase"/>
</dbReference>
<keyword evidence="1" id="KW-0489">Methyltransferase</keyword>